<gene>
    <name evidence="2" type="ORF">SPARVUS_LOCUS8286572</name>
</gene>
<evidence type="ECO:0000313" key="3">
    <source>
        <dbReference type="Proteomes" id="UP001162483"/>
    </source>
</evidence>
<dbReference type="Gene3D" id="1.10.10.10">
    <property type="entry name" value="Winged helix-like DNA-binding domain superfamily/Winged helix DNA-binding domain"/>
    <property type="match status" value="1"/>
</dbReference>
<accession>A0ABN9DVQ4</accession>
<feature type="domain" description="Transposase Tc1-like" evidence="1">
    <location>
        <begin position="61"/>
        <end position="131"/>
    </location>
</feature>
<name>A0ABN9DVQ4_9NEOB</name>
<reference evidence="2" key="1">
    <citation type="submission" date="2023-05" db="EMBL/GenBank/DDBJ databases">
        <authorList>
            <person name="Stuckert A."/>
        </authorList>
    </citation>
    <scope>NUCLEOTIDE SEQUENCE</scope>
</reference>
<dbReference type="InterPro" id="IPR036388">
    <property type="entry name" value="WH-like_DNA-bd_sf"/>
</dbReference>
<protein>
    <recommendedName>
        <fullName evidence="1">Transposase Tc1-like domain-containing protein</fullName>
    </recommendedName>
</protein>
<proteinExistence type="predicted"/>
<feature type="non-terminal residue" evidence="2">
    <location>
        <position position="136"/>
    </location>
</feature>
<sequence>MQTASTNICERLCNKSIRDISLLLNIPRSTVSGIITKWKQLQTTVTQPQSGRPRKMTERGQRMLKRTVRGSRQLSTVSIAKDLQTSCGLQISTTAVHRELHGMGFHGRTAASKPYITKCNAKSWMQWCKARCHWTA</sequence>
<keyword evidence="3" id="KW-1185">Reference proteome</keyword>
<comment type="caution">
    <text evidence="2">The sequence shown here is derived from an EMBL/GenBank/DDBJ whole genome shotgun (WGS) entry which is preliminary data.</text>
</comment>
<dbReference type="EMBL" id="CATNWA010014788">
    <property type="protein sequence ID" value="CAI9575910.1"/>
    <property type="molecule type" value="Genomic_DNA"/>
</dbReference>
<dbReference type="SUPFAM" id="SSF46689">
    <property type="entry name" value="Homeodomain-like"/>
    <property type="match status" value="1"/>
</dbReference>
<evidence type="ECO:0000259" key="1">
    <source>
        <dbReference type="Pfam" id="PF01498"/>
    </source>
</evidence>
<dbReference type="Proteomes" id="UP001162483">
    <property type="component" value="Unassembled WGS sequence"/>
</dbReference>
<organism evidence="2 3">
    <name type="scientific">Staurois parvus</name>
    <dbReference type="NCBI Taxonomy" id="386267"/>
    <lineage>
        <taxon>Eukaryota</taxon>
        <taxon>Metazoa</taxon>
        <taxon>Chordata</taxon>
        <taxon>Craniata</taxon>
        <taxon>Vertebrata</taxon>
        <taxon>Euteleostomi</taxon>
        <taxon>Amphibia</taxon>
        <taxon>Batrachia</taxon>
        <taxon>Anura</taxon>
        <taxon>Neobatrachia</taxon>
        <taxon>Ranoidea</taxon>
        <taxon>Ranidae</taxon>
        <taxon>Staurois</taxon>
    </lineage>
</organism>
<dbReference type="InterPro" id="IPR009057">
    <property type="entry name" value="Homeodomain-like_sf"/>
</dbReference>
<dbReference type="InterPro" id="IPR002492">
    <property type="entry name" value="Transposase_Tc1-like"/>
</dbReference>
<evidence type="ECO:0000313" key="2">
    <source>
        <dbReference type="EMBL" id="CAI9575910.1"/>
    </source>
</evidence>
<dbReference type="Pfam" id="PF01498">
    <property type="entry name" value="HTH_Tnp_Tc3_2"/>
    <property type="match status" value="1"/>
</dbReference>